<comment type="caution">
    <text evidence="7">The sequence shown here is derived from an EMBL/GenBank/DDBJ whole genome shotgun (WGS) entry which is preliminary data.</text>
</comment>
<dbReference type="Proteomes" id="UP001154240">
    <property type="component" value="Unassembled WGS sequence"/>
</dbReference>
<dbReference type="Pfam" id="PF00226">
    <property type="entry name" value="DnaJ"/>
    <property type="match status" value="1"/>
</dbReference>
<reference evidence="7" key="2">
    <citation type="submission" date="2022-10" db="EMBL/GenBank/DDBJ databases">
        <authorList>
            <person name="Aronson H.S."/>
        </authorList>
    </citation>
    <scope>NUCLEOTIDE SEQUENCE</scope>
    <source>
        <strain evidence="7">RS19-109</strain>
    </source>
</reference>
<organism evidence="7 8">
    <name type="scientific">Thiovibrio frasassiensis</name>
    <dbReference type="NCBI Taxonomy" id="2984131"/>
    <lineage>
        <taxon>Bacteria</taxon>
        <taxon>Pseudomonadati</taxon>
        <taxon>Thermodesulfobacteriota</taxon>
        <taxon>Desulfobulbia</taxon>
        <taxon>Desulfobulbales</taxon>
        <taxon>Thiovibrionaceae</taxon>
        <taxon>Thiovibrio</taxon>
    </lineage>
</organism>
<dbReference type="EMBL" id="JAPHEH010000001">
    <property type="protein sequence ID" value="MDG4476135.1"/>
    <property type="molecule type" value="Genomic_DNA"/>
</dbReference>
<dbReference type="PANTHER" id="PTHR43096">
    <property type="entry name" value="DNAJ HOMOLOG 1, MITOCHONDRIAL-RELATED"/>
    <property type="match status" value="1"/>
</dbReference>
<evidence type="ECO:0000256" key="1">
    <source>
        <dbReference type="ARBA" id="ARBA00022723"/>
    </source>
</evidence>
<dbReference type="SUPFAM" id="SSF49493">
    <property type="entry name" value="HSP40/DnaJ peptide-binding domain"/>
    <property type="match status" value="2"/>
</dbReference>
<dbReference type="GO" id="GO:0051082">
    <property type="term" value="F:unfolded protein binding"/>
    <property type="evidence" value="ECO:0007669"/>
    <property type="project" value="InterPro"/>
</dbReference>
<keyword evidence="5" id="KW-0143">Chaperone</keyword>
<dbReference type="SUPFAM" id="SSF46565">
    <property type="entry name" value="Chaperone J-domain"/>
    <property type="match status" value="1"/>
</dbReference>
<dbReference type="FunFam" id="1.10.287.110:FF:000034">
    <property type="entry name" value="Chaperone protein DnaJ"/>
    <property type="match status" value="1"/>
</dbReference>
<dbReference type="Gene3D" id="1.10.287.110">
    <property type="entry name" value="DnaJ domain"/>
    <property type="match status" value="1"/>
</dbReference>
<dbReference type="Gene3D" id="2.60.260.20">
    <property type="entry name" value="Urease metallochaperone UreE, N-terminal domain"/>
    <property type="match status" value="2"/>
</dbReference>
<sequence length="313" mass="34243">MDYYKLLGVEKSATPEEIKKAYRKLALKYHPDRNKDNKEAEEQFKKISEAYAVLSDKEKRQQYDSFGSAGFQQRYSQEDIFRNADLGDILREFGINFGGGRTTFRSGGSGGSIFDEMFHQPGATGRSSQGFQDFRQQQPVKGNDLSLELPITLLDVLTGTEKTISLGRGAAAEKVSVRIPAGIETGKKLRVSGKGSPSPMGGPPGDLYLLIRVEPHPTFTREGADLSMDLQIPYSSAVFGAEVEVPTLDGKQLKVKVPPGCQPQAKLRLRKQGLPESPGGARGDLLVKIVVAVPKTLSEEQRELVNSLKESGL</sequence>
<dbReference type="InterPro" id="IPR018253">
    <property type="entry name" value="DnaJ_domain_CS"/>
</dbReference>
<dbReference type="PANTHER" id="PTHR43096:SF10">
    <property type="entry name" value="CHAPERONE PROTEIN DNAJ A6, CHLOROPLASTIC"/>
    <property type="match status" value="1"/>
</dbReference>
<evidence type="ECO:0000256" key="4">
    <source>
        <dbReference type="ARBA" id="ARBA00022833"/>
    </source>
</evidence>
<dbReference type="PRINTS" id="PR00625">
    <property type="entry name" value="JDOMAIN"/>
</dbReference>
<keyword evidence="2" id="KW-0677">Repeat</keyword>
<evidence type="ECO:0000313" key="8">
    <source>
        <dbReference type="Proteomes" id="UP001154240"/>
    </source>
</evidence>
<dbReference type="PROSITE" id="PS50076">
    <property type="entry name" value="DNAJ_2"/>
    <property type="match status" value="1"/>
</dbReference>
<dbReference type="InterPro" id="IPR002939">
    <property type="entry name" value="DnaJ_C"/>
</dbReference>
<accession>A0A9X4RM98</accession>
<evidence type="ECO:0000256" key="2">
    <source>
        <dbReference type="ARBA" id="ARBA00022737"/>
    </source>
</evidence>
<keyword evidence="1" id="KW-0479">Metal-binding</keyword>
<dbReference type="GO" id="GO:0005737">
    <property type="term" value="C:cytoplasm"/>
    <property type="evidence" value="ECO:0007669"/>
    <property type="project" value="TreeGrafter"/>
</dbReference>
<name>A0A9X4RM98_9BACT</name>
<dbReference type="InterPro" id="IPR008971">
    <property type="entry name" value="HSP40/DnaJ_pept-bd"/>
</dbReference>
<reference evidence="7" key="1">
    <citation type="journal article" date="2022" name="bioRxiv">
        <title>Thiovibrio frasassiensisgen. nov., sp. nov., an autotrophic, elemental sulfur disproportionating bacterium isolated from sulfidic karst sediment, and proposal of Thiovibrionaceae fam. nov.</title>
        <authorList>
            <person name="Aronson H."/>
            <person name="Thomas C."/>
            <person name="Bhattacharyya M."/>
            <person name="Eckstein S."/>
            <person name="Jensen S."/>
            <person name="Barco R."/>
            <person name="Macalady J."/>
            <person name="Amend J."/>
        </authorList>
    </citation>
    <scope>NUCLEOTIDE SEQUENCE</scope>
    <source>
        <strain evidence="7">RS19-109</strain>
    </source>
</reference>
<dbReference type="FunFam" id="2.60.260.20:FF:000005">
    <property type="entry name" value="Chaperone protein dnaJ 1, mitochondrial"/>
    <property type="match status" value="1"/>
</dbReference>
<dbReference type="RefSeq" id="WP_307633106.1">
    <property type="nucleotide sequence ID" value="NZ_JAPHEH010000001.1"/>
</dbReference>
<dbReference type="CDD" id="cd06257">
    <property type="entry name" value="DnaJ"/>
    <property type="match status" value="1"/>
</dbReference>
<dbReference type="Pfam" id="PF01556">
    <property type="entry name" value="DnaJ_C"/>
    <property type="match status" value="1"/>
</dbReference>
<protein>
    <submittedName>
        <fullName evidence="7">DnaJ domain-containing protein</fullName>
    </submittedName>
</protein>
<dbReference type="PROSITE" id="PS00636">
    <property type="entry name" value="DNAJ_1"/>
    <property type="match status" value="1"/>
</dbReference>
<evidence type="ECO:0000256" key="5">
    <source>
        <dbReference type="ARBA" id="ARBA00023186"/>
    </source>
</evidence>
<dbReference type="GO" id="GO:0008270">
    <property type="term" value="F:zinc ion binding"/>
    <property type="evidence" value="ECO:0007669"/>
    <property type="project" value="UniProtKB-KW"/>
</dbReference>
<evidence type="ECO:0000313" key="7">
    <source>
        <dbReference type="EMBL" id="MDG4476135.1"/>
    </source>
</evidence>
<evidence type="ECO:0000259" key="6">
    <source>
        <dbReference type="PROSITE" id="PS50076"/>
    </source>
</evidence>
<dbReference type="SMART" id="SM00271">
    <property type="entry name" value="DnaJ"/>
    <property type="match status" value="1"/>
</dbReference>
<feature type="domain" description="J" evidence="6">
    <location>
        <begin position="2"/>
        <end position="67"/>
    </location>
</feature>
<dbReference type="AlphaFoldDB" id="A0A9X4RM98"/>
<evidence type="ECO:0000256" key="3">
    <source>
        <dbReference type="ARBA" id="ARBA00022771"/>
    </source>
</evidence>
<dbReference type="InterPro" id="IPR001623">
    <property type="entry name" value="DnaJ_domain"/>
</dbReference>
<dbReference type="GO" id="GO:0042026">
    <property type="term" value="P:protein refolding"/>
    <property type="evidence" value="ECO:0007669"/>
    <property type="project" value="TreeGrafter"/>
</dbReference>
<proteinExistence type="predicted"/>
<dbReference type="CDD" id="cd10747">
    <property type="entry name" value="DnaJ_C"/>
    <property type="match status" value="1"/>
</dbReference>
<dbReference type="InterPro" id="IPR036869">
    <property type="entry name" value="J_dom_sf"/>
</dbReference>
<keyword evidence="4" id="KW-0862">Zinc</keyword>
<keyword evidence="3" id="KW-0863">Zinc-finger</keyword>
<keyword evidence="8" id="KW-1185">Reference proteome</keyword>
<gene>
    <name evidence="7" type="ORF">OLX77_08205</name>
</gene>